<dbReference type="AlphaFoldDB" id="A0AAW0DV44"/>
<feature type="signal peptide" evidence="16">
    <location>
        <begin position="1"/>
        <end position="18"/>
    </location>
</feature>
<reference evidence="17 18" key="1">
    <citation type="journal article" date="2024" name="J Genomics">
        <title>Draft genome sequencing and assembly of Favolaschia claudopus CIRM-BRFM 2984 isolated from oak limbs.</title>
        <authorList>
            <person name="Navarro D."/>
            <person name="Drula E."/>
            <person name="Chaduli D."/>
            <person name="Cazenave R."/>
            <person name="Ahrendt S."/>
            <person name="Wang J."/>
            <person name="Lipzen A."/>
            <person name="Daum C."/>
            <person name="Barry K."/>
            <person name="Grigoriev I.V."/>
            <person name="Favel A."/>
            <person name="Rosso M.N."/>
            <person name="Martin F."/>
        </authorList>
    </citation>
    <scope>NUCLEOTIDE SEQUENCE [LARGE SCALE GENOMIC DNA]</scope>
    <source>
        <strain evidence="17 18">CIRM-BRFM 2984</strain>
    </source>
</reference>
<comment type="caution">
    <text evidence="17">The sequence shown here is derived from an EMBL/GenBank/DDBJ whole genome shotgun (WGS) entry which is preliminary data.</text>
</comment>
<evidence type="ECO:0000256" key="5">
    <source>
        <dbReference type="ARBA" id="ARBA00022617"/>
    </source>
</evidence>
<dbReference type="GO" id="GO:0004497">
    <property type="term" value="F:monooxygenase activity"/>
    <property type="evidence" value="ECO:0007669"/>
    <property type="project" value="UniProtKB-KW"/>
</dbReference>
<evidence type="ECO:0000256" key="1">
    <source>
        <dbReference type="ARBA" id="ARBA00001971"/>
    </source>
</evidence>
<dbReference type="PRINTS" id="PR00385">
    <property type="entry name" value="P450"/>
</dbReference>
<comment type="subcellular location">
    <subcellularLocation>
        <location evidence="2">Membrane</location>
        <topology evidence="2">Single-pass membrane protein</topology>
    </subcellularLocation>
</comment>
<keyword evidence="8" id="KW-1133">Transmembrane helix</keyword>
<keyword evidence="10 14" id="KW-0408">Iron</keyword>
<dbReference type="EMBL" id="JAWWNJ010000005">
    <property type="protein sequence ID" value="KAK7055270.1"/>
    <property type="molecule type" value="Genomic_DNA"/>
</dbReference>
<dbReference type="CDD" id="cd11065">
    <property type="entry name" value="CYP64-like"/>
    <property type="match status" value="1"/>
</dbReference>
<keyword evidence="18" id="KW-1185">Reference proteome</keyword>
<evidence type="ECO:0000256" key="10">
    <source>
        <dbReference type="ARBA" id="ARBA00023004"/>
    </source>
</evidence>
<evidence type="ECO:0000256" key="15">
    <source>
        <dbReference type="RuleBase" id="RU000461"/>
    </source>
</evidence>
<dbReference type="GO" id="GO:0005506">
    <property type="term" value="F:iron ion binding"/>
    <property type="evidence" value="ECO:0007669"/>
    <property type="project" value="InterPro"/>
</dbReference>
<dbReference type="InterPro" id="IPR017972">
    <property type="entry name" value="Cyt_P450_CS"/>
</dbReference>
<dbReference type="Pfam" id="PF00067">
    <property type="entry name" value="p450"/>
    <property type="match status" value="1"/>
</dbReference>
<evidence type="ECO:0000256" key="11">
    <source>
        <dbReference type="ARBA" id="ARBA00023033"/>
    </source>
</evidence>
<evidence type="ECO:0000256" key="3">
    <source>
        <dbReference type="ARBA" id="ARBA00005179"/>
    </source>
</evidence>
<dbReference type="Gene3D" id="1.10.630.10">
    <property type="entry name" value="Cytochrome P450"/>
    <property type="match status" value="1"/>
</dbReference>
<dbReference type="GO" id="GO:0016020">
    <property type="term" value="C:membrane"/>
    <property type="evidence" value="ECO:0007669"/>
    <property type="project" value="UniProtKB-SubCell"/>
</dbReference>
<dbReference type="InterPro" id="IPR050364">
    <property type="entry name" value="Cytochrome_P450_fung"/>
</dbReference>
<dbReference type="InterPro" id="IPR002401">
    <property type="entry name" value="Cyt_P450_E_grp-I"/>
</dbReference>
<dbReference type="GO" id="GO:0016705">
    <property type="term" value="F:oxidoreductase activity, acting on paired donors, with incorporation or reduction of molecular oxygen"/>
    <property type="evidence" value="ECO:0007669"/>
    <property type="project" value="InterPro"/>
</dbReference>
<dbReference type="SUPFAM" id="SSF48264">
    <property type="entry name" value="Cytochrome P450"/>
    <property type="match status" value="1"/>
</dbReference>
<evidence type="ECO:0000256" key="13">
    <source>
        <dbReference type="ARBA" id="ARBA00023180"/>
    </source>
</evidence>
<evidence type="ECO:0000256" key="14">
    <source>
        <dbReference type="PIRSR" id="PIRSR602401-1"/>
    </source>
</evidence>
<evidence type="ECO:0000256" key="2">
    <source>
        <dbReference type="ARBA" id="ARBA00004167"/>
    </source>
</evidence>
<keyword evidence="12" id="KW-0472">Membrane</keyword>
<comment type="cofactor">
    <cofactor evidence="1 14">
        <name>heme</name>
        <dbReference type="ChEBI" id="CHEBI:30413"/>
    </cofactor>
</comment>
<keyword evidence="16" id="KW-0732">Signal</keyword>
<keyword evidence="7 14" id="KW-0479">Metal-binding</keyword>
<dbReference type="GO" id="GO:0020037">
    <property type="term" value="F:heme binding"/>
    <property type="evidence" value="ECO:0007669"/>
    <property type="project" value="InterPro"/>
</dbReference>
<protein>
    <submittedName>
        <fullName evidence="17">Cytochrome P450</fullName>
    </submittedName>
</protein>
<accession>A0AAW0DV44</accession>
<evidence type="ECO:0000313" key="17">
    <source>
        <dbReference type="EMBL" id="KAK7055270.1"/>
    </source>
</evidence>
<dbReference type="PANTHER" id="PTHR46300">
    <property type="entry name" value="P450, PUTATIVE (EUROFUNG)-RELATED-RELATED"/>
    <property type="match status" value="1"/>
</dbReference>
<keyword evidence="13" id="KW-0325">Glycoprotein</keyword>
<comment type="pathway">
    <text evidence="3">Secondary metabolite biosynthesis.</text>
</comment>
<feature type="binding site" description="axial binding residue" evidence="14">
    <location>
        <position position="430"/>
    </location>
    <ligand>
        <name>heme</name>
        <dbReference type="ChEBI" id="CHEBI:30413"/>
    </ligand>
    <ligandPart>
        <name>Fe</name>
        <dbReference type="ChEBI" id="CHEBI:18248"/>
    </ligandPart>
</feature>
<sequence>MSELLTPTSVAVAVLVSAFLLRQLTTPTPRFAPGPPTHWLLGNLLSFPTKSAWFPLTELSRKYGELVSFRGLGNNVLVLNSLEAINDLLDRKGSNYSHRPELVFCGELMGVNQGIPMLMYGPEWRMQRKMAASGLNSAAIRKYIPIQEDLAALLAQKLLDTPEDFFSHVRLTAGRIVVAVTYGFPVSEIDRLYIDHAEETMVLVGKATVPGNFIVDFFPFLKHLPSWVPFIKLAAHGRDMVSKLVTEPYEHVKRNVSQGIARPSVTEQLLRTFDQTPENEHHIKWSMGSLYGAGAETTYATTLIFMMAMALHPDKQRKAQSEIDTVLGHGHIPRVEDAPRLPYVCAVIKEVMRWKPVLPLSIARRTGDADQYRGFDVPANSFVIPNVWAIAFKPCEKYDPQSFIPERFLDDEITVEDPALWAFGFGRRICPGKALAENSLLALLPSLLAQFDVSPIEGCPIEPAFKEDLISYPEPFKVRIVPRSSEAEEMIRTRTAACSFV</sequence>
<dbReference type="PRINTS" id="PR00463">
    <property type="entry name" value="EP450I"/>
</dbReference>
<organism evidence="17 18">
    <name type="scientific">Favolaschia claudopus</name>
    <dbReference type="NCBI Taxonomy" id="2862362"/>
    <lineage>
        <taxon>Eukaryota</taxon>
        <taxon>Fungi</taxon>
        <taxon>Dikarya</taxon>
        <taxon>Basidiomycota</taxon>
        <taxon>Agaricomycotina</taxon>
        <taxon>Agaricomycetes</taxon>
        <taxon>Agaricomycetidae</taxon>
        <taxon>Agaricales</taxon>
        <taxon>Marasmiineae</taxon>
        <taxon>Mycenaceae</taxon>
        <taxon>Favolaschia</taxon>
    </lineage>
</organism>
<evidence type="ECO:0000256" key="4">
    <source>
        <dbReference type="ARBA" id="ARBA00010617"/>
    </source>
</evidence>
<dbReference type="InterPro" id="IPR036396">
    <property type="entry name" value="Cyt_P450_sf"/>
</dbReference>
<keyword evidence="11 15" id="KW-0503">Monooxygenase</keyword>
<evidence type="ECO:0000256" key="16">
    <source>
        <dbReference type="SAM" id="SignalP"/>
    </source>
</evidence>
<evidence type="ECO:0000256" key="12">
    <source>
        <dbReference type="ARBA" id="ARBA00023136"/>
    </source>
</evidence>
<feature type="chain" id="PRO_5043575492" evidence="16">
    <location>
        <begin position="19"/>
        <end position="501"/>
    </location>
</feature>
<dbReference type="Proteomes" id="UP001362999">
    <property type="component" value="Unassembled WGS sequence"/>
</dbReference>
<evidence type="ECO:0000256" key="7">
    <source>
        <dbReference type="ARBA" id="ARBA00022723"/>
    </source>
</evidence>
<keyword evidence="6" id="KW-0812">Transmembrane</keyword>
<keyword evidence="5 14" id="KW-0349">Heme</keyword>
<evidence type="ECO:0000256" key="9">
    <source>
        <dbReference type="ARBA" id="ARBA00023002"/>
    </source>
</evidence>
<proteinExistence type="inferred from homology"/>
<name>A0AAW0DV44_9AGAR</name>
<dbReference type="PROSITE" id="PS00086">
    <property type="entry name" value="CYTOCHROME_P450"/>
    <property type="match status" value="1"/>
</dbReference>
<evidence type="ECO:0000256" key="6">
    <source>
        <dbReference type="ARBA" id="ARBA00022692"/>
    </source>
</evidence>
<keyword evidence="9 15" id="KW-0560">Oxidoreductase</keyword>
<comment type="similarity">
    <text evidence="4 15">Belongs to the cytochrome P450 family.</text>
</comment>
<dbReference type="PANTHER" id="PTHR46300:SF2">
    <property type="entry name" value="CYTOCHROME P450 MONOOXYGENASE ALNH-RELATED"/>
    <property type="match status" value="1"/>
</dbReference>
<evidence type="ECO:0000313" key="18">
    <source>
        <dbReference type="Proteomes" id="UP001362999"/>
    </source>
</evidence>
<gene>
    <name evidence="17" type="ORF">R3P38DRAFT_2846099</name>
</gene>
<evidence type="ECO:0000256" key="8">
    <source>
        <dbReference type="ARBA" id="ARBA00022989"/>
    </source>
</evidence>
<dbReference type="InterPro" id="IPR001128">
    <property type="entry name" value="Cyt_P450"/>
</dbReference>